<proteinExistence type="inferred from homology"/>
<evidence type="ECO:0000256" key="7">
    <source>
        <dbReference type="ARBA" id="ARBA00022723"/>
    </source>
</evidence>
<keyword evidence="11 12" id="KW-0472">Membrane</keyword>
<feature type="transmembrane region" description="Helical" evidence="12">
    <location>
        <begin position="200"/>
        <end position="224"/>
    </location>
</feature>
<feature type="transmembrane region" description="Helical" evidence="12">
    <location>
        <begin position="86"/>
        <end position="104"/>
    </location>
</feature>
<organism evidence="13 14">
    <name type="scientific">Maribacter litopenaei</name>
    <dbReference type="NCBI Taxonomy" id="2976127"/>
    <lineage>
        <taxon>Bacteria</taxon>
        <taxon>Pseudomonadati</taxon>
        <taxon>Bacteroidota</taxon>
        <taxon>Flavobacteriia</taxon>
        <taxon>Flavobacteriales</taxon>
        <taxon>Flavobacteriaceae</taxon>
        <taxon>Maribacter</taxon>
    </lineage>
</organism>
<keyword evidence="8" id="KW-0249">Electron transport</keyword>
<evidence type="ECO:0000313" key="13">
    <source>
        <dbReference type="EMBL" id="UWX53856.1"/>
    </source>
</evidence>
<evidence type="ECO:0000256" key="3">
    <source>
        <dbReference type="ARBA" id="ARBA00022448"/>
    </source>
</evidence>
<evidence type="ECO:0000256" key="2">
    <source>
        <dbReference type="ARBA" id="ARBA00007543"/>
    </source>
</evidence>
<dbReference type="EMBL" id="CP104205">
    <property type="protein sequence ID" value="UWX53856.1"/>
    <property type="molecule type" value="Genomic_DNA"/>
</dbReference>
<dbReference type="Pfam" id="PF02322">
    <property type="entry name" value="Cyt_bd_oxida_II"/>
    <property type="match status" value="1"/>
</dbReference>
<feature type="transmembrane region" description="Helical" evidence="12">
    <location>
        <begin position="12"/>
        <end position="41"/>
    </location>
</feature>
<evidence type="ECO:0000313" key="14">
    <source>
        <dbReference type="Proteomes" id="UP001059209"/>
    </source>
</evidence>
<evidence type="ECO:0000256" key="6">
    <source>
        <dbReference type="ARBA" id="ARBA00022692"/>
    </source>
</evidence>
<keyword evidence="7" id="KW-0479">Metal-binding</keyword>
<evidence type="ECO:0000256" key="11">
    <source>
        <dbReference type="ARBA" id="ARBA00023136"/>
    </source>
</evidence>
<gene>
    <name evidence="13" type="primary">cydB</name>
    <name evidence="13" type="ORF">NYZ99_12045</name>
</gene>
<keyword evidence="6 12" id="KW-0812">Transmembrane</keyword>
<dbReference type="NCBIfam" id="TIGR00203">
    <property type="entry name" value="cydB"/>
    <property type="match status" value="1"/>
</dbReference>
<keyword evidence="5" id="KW-0349">Heme</keyword>
<keyword evidence="4" id="KW-1003">Cell membrane</keyword>
<comment type="subcellular location">
    <subcellularLocation>
        <location evidence="1">Cell membrane</location>
        <topology evidence="1">Multi-pass membrane protein</topology>
    </subcellularLocation>
</comment>
<dbReference type="PANTHER" id="PTHR43141">
    <property type="entry name" value="CYTOCHROME BD2 SUBUNIT II"/>
    <property type="match status" value="1"/>
</dbReference>
<feature type="transmembrane region" description="Helical" evidence="12">
    <location>
        <begin position="125"/>
        <end position="146"/>
    </location>
</feature>
<evidence type="ECO:0000256" key="10">
    <source>
        <dbReference type="ARBA" id="ARBA00023004"/>
    </source>
</evidence>
<evidence type="ECO:0000256" key="8">
    <source>
        <dbReference type="ARBA" id="ARBA00022982"/>
    </source>
</evidence>
<dbReference type="PIRSF" id="PIRSF000267">
    <property type="entry name" value="Cyt_oxidse_sub2"/>
    <property type="match status" value="1"/>
</dbReference>
<keyword evidence="14" id="KW-1185">Reference proteome</keyword>
<keyword evidence="3" id="KW-0813">Transport</keyword>
<evidence type="ECO:0000256" key="4">
    <source>
        <dbReference type="ARBA" id="ARBA00022475"/>
    </source>
</evidence>
<feature type="transmembrane region" description="Helical" evidence="12">
    <location>
        <begin position="166"/>
        <end position="188"/>
    </location>
</feature>
<evidence type="ECO:0000256" key="12">
    <source>
        <dbReference type="SAM" id="Phobius"/>
    </source>
</evidence>
<feature type="transmembrane region" description="Helical" evidence="12">
    <location>
        <begin position="309"/>
        <end position="331"/>
    </location>
</feature>
<name>A0ABY5Y4W2_9FLAO</name>
<protein>
    <submittedName>
        <fullName evidence="13">Cytochrome d ubiquinol oxidase subunit II</fullName>
    </submittedName>
</protein>
<keyword evidence="10" id="KW-0408">Iron</keyword>
<evidence type="ECO:0000256" key="1">
    <source>
        <dbReference type="ARBA" id="ARBA00004651"/>
    </source>
</evidence>
<dbReference type="Proteomes" id="UP001059209">
    <property type="component" value="Chromosome"/>
</dbReference>
<comment type="similarity">
    <text evidence="2">Belongs to the cytochrome ubiquinol oxidase subunit 2 family.</text>
</comment>
<dbReference type="PANTHER" id="PTHR43141:SF5">
    <property type="entry name" value="CYTOCHROME BD-I UBIQUINOL OXIDASE SUBUNIT 2"/>
    <property type="match status" value="1"/>
</dbReference>
<feature type="transmembrane region" description="Helical" evidence="12">
    <location>
        <begin position="236"/>
        <end position="255"/>
    </location>
</feature>
<sequence length="345" mass="38962">METFLGIDYPTLWYLVVGLLFSGYAILEGFDYGAGAWHLFFRKDLSRRIAINAIGPLWDANQVWLIIGGGALFAGFPVMYATMLSAMYIPFMVFLMLLVLRSAAIKFRSSEEMTWWRKTWDVVYFVSNTLIGFLLGVVLGNILQGFELHENFEYRGGIFLTFLNPYALMTGLTTLSIFMTQGAIFLLLKTEGKLHDRLSYLLKKGMVFFIISFAITSLYTLTFLHGVTDKFKEQPIFFILPILAFPAVANVPRLVSKKRYAYALVFSSLIMAFLLMLVAFQLYPVLLPSTVNPGYSVTIYNAASSQKSLGIMLTIVLIGAPLLAGYFLFLYKTFHGKVKLDDTSY</sequence>
<feature type="transmembrane region" description="Helical" evidence="12">
    <location>
        <begin position="262"/>
        <end position="283"/>
    </location>
</feature>
<evidence type="ECO:0000256" key="5">
    <source>
        <dbReference type="ARBA" id="ARBA00022617"/>
    </source>
</evidence>
<accession>A0ABY5Y4W2</accession>
<evidence type="ECO:0000256" key="9">
    <source>
        <dbReference type="ARBA" id="ARBA00022989"/>
    </source>
</evidence>
<keyword evidence="9 12" id="KW-1133">Transmembrane helix</keyword>
<dbReference type="RefSeq" id="WP_260571396.1">
    <property type="nucleotide sequence ID" value="NZ_CP104205.1"/>
</dbReference>
<dbReference type="InterPro" id="IPR003317">
    <property type="entry name" value="Cyt-d_oxidase_su2"/>
</dbReference>
<reference evidence="13" key="1">
    <citation type="submission" date="2022-09" db="EMBL/GenBank/DDBJ databases">
        <title>Maribacter litopenaei sp. nov., isolated from the intestinal tract of the Pacific White Shrimp, Litopenaeus vannamei.</title>
        <authorList>
            <person name="Kim S.Y."/>
            <person name="Hwang C.Y."/>
        </authorList>
    </citation>
    <scope>NUCLEOTIDE SEQUENCE</scope>
    <source>
        <strain evidence="13">HL-LV01</strain>
    </source>
</reference>